<gene>
    <name evidence="3" type="ORF">CKO45_05155</name>
</gene>
<keyword evidence="4" id="KW-1185">Reference proteome</keyword>
<feature type="region of interest" description="Disordered" evidence="2">
    <location>
        <begin position="1"/>
        <end position="25"/>
    </location>
</feature>
<name>A0ABS1CTM0_9PROT</name>
<accession>A0ABS1CTM0</accession>
<dbReference type="PANTHER" id="PTHR42928">
    <property type="entry name" value="TRICARBOXYLATE-BINDING PROTEIN"/>
    <property type="match status" value="1"/>
</dbReference>
<dbReference type="Proteomes" id="UP000697995">
    <property type="component" value="Unassembled WGS sequence"/>
</dbReference>
<evidence type="ECO:0000256" key="2">
    <source>
        <dbReference type="SAM" id="MobiDB-lite"/>
    </source>
</evidence>
<proteinExistence type="inferred from homology"/>
<evidence type="ECO:0008006" key="5">
    <source>
        <dbReference type="Google" id="ProtNLM"/>
    </source>
</evidence>
<evidence type="ECO:0000256" key="1">
    <source>
        <dbReference type="ARBA" id="ARBA00006987"/>
    </source>
</evidence>
<dbReference type="PANTHER" id="PTHR42928:SF5">
    <property type="entry name" value="BLR1237 PROTEIN"/>
    <property type="match status" value="1"/>
</dbReference>
<organism evidence="3 4">
    <name type="scientific">Paracraurococcus ruber</name>
    <dbReference type="NCBI Taxonomy" id="77675"/>
    <lineage>
        <taxon>Bacteria</taxon>
        <taxon>Pseudomonadati</taxon>
        <taxon>Pseudomonadota</taxon>
        <taxon>Alphaproteobacteria</taxon>
        <taxon>Acetobacterales</taxon>
        <taxon>Roseomonadaceae</taxon>
        <taxon>Paracraurococcus</taxon>
    </lineage>
</organism>
<comment type="caution">
    <text evidence="3">The sequence shown here is derived from an EMBL/GenBank/DDBJ whole genome shotgun (WGS) entry which is preliminary data.</text>
</comment>
<dbReference type="EMBL" id="NRSG01000023">
    <property type="protein sequence ID" value="MBK1657616.1"/>
    <property type="molecule type" value="Genomic_DNA"/>
</dbReference>
<dbReference type="InterPro" id="IPR005064">
    <property type="entry name" value="BUG"/>
</dbReference>
<dbReference type="Gene3D" id="3.40.190.150">
    <property type="entry name" value="Bordetella uptake gene, domain 1"/>
    <property type="match status" value="1"/>
</dbReference>
<evidence type="ECO:0000313" key="4">
    <source>
        <dbReference type="Proteomes" id="UP000697995"/>
    </source>
</evidence>
<dbReference type="Gene3D" id="3.40.190.10">
    <property type="entry name" value="Periplasmic binding protein-like II"/>
    <property type="match status" value="1"/>
</dbReference>
<protein>
    <recommendedName>
        <fullName evidence="5">Tripartite tricarboxylate transporter substrate binding protein</fullName>
    </recommendedName>
</protein>
<dbReference type="InterPro" id="IPR042100">
    <property type="entry name" value="Bug_dom1"/>
</dbReference>
<dbReference type="Pfam" id="PF03401">
    <property type="entry name" value="TctC"/>
    <property type="match status" value="1"/>
</dbReference>
<dbReference type="PIRSF" id="PIRSF017082">
    <property type="entry name" value="YflP"/>
    <property type="match status" value="1"/>
</dbReference>
<reference evidence="3 4" key="1">
    <citation type="journal article" date="2020" name="Microorganisms">
        <title>Osmotic Adaptation and Compatible Solute Biosynthesis of Phototrophic Bacteria as Revealed from Genome Analyses.</title>
        <authorList>
            <person name="Imhoff J.F."/>
            <person name="Rahn T."/>
            <person name="Kunzel S."/>
            <person name="Keller A."/>
            <person name="Neulinger S.C."/>
        </authorList>
    </citation>
    <scope>NUCLEOTIDE SEQUENCE [LARGE SCALE GENOMIC DNA]</scope>
    <source>
        <strain evidence="3 4">DSM 15382</strain>
    </source>
</reference>
<dbReference type="SUPFAM" id="SSF53850">
    <property type="entry name" value="Periplasmic binding protein-like II"/>
    <property type="match status" value="1"/>
</dbReference>
<comment type="similarity">
    <text evidence="1">Belongs to the UPF0065 (bug) family.</text>
</comment>
<sequence>MGARRPRLRRHGGLSRMRRGGAGGTRRRTLLAAPALLVGPARAQEGWPDRPLRFVVSAQVGGVSDILVRIFEARLRERLGQPLYVDPRPGAGGQIAAESVIRPQDGHSLLVNHIAGHGIGPSLHRNRSYDPLRDMPGVVRLCAMPNVLITRGALPVRSVAELVAHIRANPRAATFSSAGSGTSSHLSGLLFGQIMGVEVTHVPYRGTAPSMLAVLNGEVLFNIDNAPVSRPHVVSGALRAIGVSTAKRAAAMPDLPTLAEQGVTGFDVASWYGIAAPAAMPPPVVARLEAVFLEALRDPGIHARLAEIGAEPWPLGTAAYNAFMRAEVARWAPVVAASGATVD</sequence>
<evidence type="ECO:0000313" key="3">
    <source>
        <dbReference type="EMBL" id="MBK1657616.1"/>
    </source>
</evidence>